<evidence type="ECO:0000313" key="10">
    <source>
        <dbReference type="EMBL" id="MYM87593.1"/>
    </source>
</evidence>
<keyword evidence="1 6" id="KW-0597">Phosphoprotein</keyword>
<evidence type="ECO:0000256" key="1">
    <source>
        <dbReference type="ARBA" id="ARBA00022553"/>
    </source>
</evidence>
<dbReference type="EMBL" id="WWCW01000027">
    <property type="protein sequence ID" value="MYM87593.1"/>
    <property type="molecule type" value="Genomic_DNA"/>
</dbReference>
<accession>A0A845FYK3</accession>
<dbReference type="Gene3D" id="1.10.10.10">
    <property type="entry name" value="Winged helix-like DNA-binding domain superfamily/Winged helix DNA-binding domain"/>
    <property type="match status" value="1"/>
</dbReference>
<evidence type="ECO:0000259" key="8">
    <source>
        <dbReference type="PROSITE" id="PS50110"/>
    </source>
</evidence>
<reference evidence="10 11" key="1">
    <citation type="submission" date="2020-01" db="EMBL/GenBank/DDBJ databases">
        <title>Novel species isolated from a subtropical stream in China.</title>
        <authorList>
            <person name="Lu H."/>
        </authorList>
    </citation>
    <scope>NUCLEOTIDE SEQUENCE [LARGE SCALE GENOMIC DNA]</scope>
    <source>
        <strain evidence="10 11">FT82W</strain>
    </source>
</reference>
<gene>
    <name evidence="10" type="ORF">GTP91_10415</name>
</gene>
<proteinExistence type="predicted"/>
<evidence type="ECO:0000256" key="3">
    <source>
        <dbReference type="ARBA" id="ARBA00023015"/>
    </source>
</evidence>
<dbReference type="InterPro" id="IPR005561">
    <property type="entry name" value="ANTAR"/>
</dbReference>
<evidence type="ECO:0000313" key="11">
    <source>
        <dbReference type="Proteomes" id="UP000470302"/>
    </source>
</evidence>
<evidence type="ECO:0000256" key="5">
    <source>
        <dbReference type="ARBA" id="ARBA00023163"/>
    </source>
</evidence>
<dbReference type="PANTHER" id="PTHR48111:SF1">
    <property type="entry name" value="TWO-COMPONENT RESPONSE REGULATOR ORR33"/>
    <property type="match status" value="1"/>
</dbReference>
<evidence type="ECO:0000256" key="6">
    <source>
        <dbReference type="PROSITE-ProRule" id="PRU00169"/>
    </source>
</evidence>
<dbReference type="InterPro" id="IPR036388">
    <property type="entry name" value="WH-like_DNA-bd_sf"/>
</dbReference>
<dbReference type="RefSeq" id="WP_161096720.1">
    <property type="nucleotide sequence ID" value="NZ_WWCW01000027.1"/>
</dbReference>
<dbReference type="AlphaFoldDB" id="A0A845FYK3"/>
<dbReference type="GO" id="GO:0000976">
    <property type="term" value="F:transcription cis-regulatory region binding"/>
    <property type="evidence" value="ECO:0007669"/>
    <property type="project" value="TreeGrafter"/>
</dbReference>
<feature type="domain" description="Response regulatory" evidence="8">
    <location>
        <begin position="49"/>
        <end position="162"/>
    </location>
</feature>
<keyword evidence="3" id="KW-0805">Transcription regulation</keyword>
<feature type="compositionally biased region" description="Low complexity" evidence="7">
    <location>
        <begin position="22"/>
        <end position="45"/>
    </location>
</feature>
<organism evidence="10 11">
    <name type="scientific">Duganella vulcania</name>
    <dbReference type="NCBI Taxonomy" id="2692166"/>
    <lineage>
        <taxon>Bacteria</taxon>
        <taxon>Pseudomonadati</taxon>
        <taxon>Pseudomonadota</taxon>
        <taxon>Betaproteobacteria</taxon>
        <taxon>Burkholderiales</taxon>
        <taxon>Oxalobacteraceae</taxon>
        <taxon>Telluria group</taxon>
        <taxon>Duganella</taxon>
    </lineage>
</organism>
<dbReference type="Pfam" id="PF00072">
    <property type="entry name" value="Response_reg"/>
    <property type="match status" value="1"/>
</dbReference>
<keyword evidence="2" id="KW-0902">Two-component regulatory system</keyword>
<feature type="region of interest" description="Disordered" evidence="7">
    <location>
        <begin position="1"/>
        <end position="45"/>
    </location>
</feature>
<sequence>MHSTDVTSRRADKSGMPTHPPRSAAVAPSRHVARPAPAVAAAPQRQPARILVVDDDDVTRMAIAGGLQRLGYQTTQADCARAALERAADWQPDFAIIDITMPGMSGIELAARLRELGELPFMFLSSHDGPDVVRAASAHAAVAYLVKPLGVAQIIPAIEVGLARSAELAALREKQAVLSQALSDARDTNLAIGVLMERHGLEREQAFDILRGQARAQRRKVNAVAVEVLAVGGCSATQGR</sequence>
<dbReference type="CDD" id="cd00156">
    <property type="entry name" value="REC"/>
    <property type="match status" value="1"/>
</dbReference>
<dbReference type="InterPro" id="IPR001789">
    <property type="entry name" value="Sig_transdc_resp-reg_receiver"/>
</dbReference>
<dbReference type="GO" id="GO:0005829">
    <property type="term" value="C:cytosol"/>
    <property type="evidence" value="ECO:0007669"/>
    <property type="project" value="TreeGrafter"/>
</dbReference>
<dbReference type="SMART" id="SM01012">
    <property type="entry name" value="ANTAR"/>
    <property type="match status" value="1"/>
</dbReference>
<dbReference type="InterPro" id="IPR039420">
    <property type="entry name" value="WalR-like"/>
</dbReference>
<feature type="domain" description="ANTAR" evidence="9">
    <location>
        <begin position="168"/>
        <end position="229"/>
    </location>
</feature>
<dbReference type="Gene3D" id="3.40.50.2300">
    <property type="match status" value="1"/>
</dbReference>
<keyword evidence="5" id="KW-0804">Transcription</keyword>
<keyword evidence="4" id="KW-0238">DNA-binding</keyword>
<evidence type="ECO:0000256" key="7">
    <source>
        <dbReference type="SAM" id="MobiDB-lite"/>
    </source>
</evidence>
<evidence type="ECO:0000256" key="2">
    <source>
        <dbReference type="ARBA" id="ARBA00023012"/>
    </source>
</evidence>
<evidence type="ECO:0000259" key="9">
    <source>
        <dbReference type="PROSITE" id="PS50921"/>
    </source>
</evidence>
<evidence type="ECO:0000256" key="4">
    <source>
        <dbReference type="ARBA" id="ARBA00023125"/>
    </source>
</evidence>
<dbReference type="InterPro" id="IPR011006">
    <property type="entry name" value="CheY-like_superfamily"/>
</dbReference>
<dbReference type="PANTHER" id="PTHR48111">
    <property type="entry name" value="REGULATOR OF RPOS"/>
    <property type="match status" value="1"/>
</dbReference>
<dbReference type="PROSITE" id="PS50921">
    <property type="entry name" value="ANTAR"/>
    <property type="match status" value="1"/>
</dbReference>
<comment type="caution">
    <text evidence="10">The sequence shown here is derived from an EMBL/GenBank/DDBJ whole genome shotgun (WGS) entry which is preliminary data.</text>
</comment>
<feature type="modified residue" description="4-aspartylphosphate" evidence="6">
    <location>
        <position position="98"/>
    </location>
</feature>
<dbReference type="PROSITE" id="PS50110">
    <property type="entry name" value="RESPONSE_REGULATORY"/>
    <property type="match status" value="1"/>
</dbReference>
<name>A0A845FYK3_9BURK</name>
<dbReference type="SMART" id="SM00448">
    <property type="entry name" value="REC"/>
    <property type="match status" value="1"/>
</dbReference>
<dbReference type="GO" id="GO:0006355">
    <property type="term" value="P:regulation of DNA-templated transcription"/>
    <property type="evidence" value="ECO:0007669"/>
    <property type="project" value="TreeGrafter"/>
</dbReference>
<protein>
    <submittedName>
        <fullName evidence="10">Response regulator</fullName>
    </submittedName>
</protein>
<dbReference type="GO" id="GO:0000156">
    <property type="term" value="F:phosphorelay response regulator activity"/>
    <property type="evidence" value="ECO:0007669"/>
    <property type="project" value="TreeGrafter"/>
</dbReference>
<dbReference type="SUPFAM" id="SSF52172">
    <property type="entry name" value="CheY-like"/>
    <property type="match status" value="1"/>
</dbReference>
<dbReference type="GO" id="GO:0003723">
    <property type="term" value="F:RNA binding"/>
    <property type="evidence" value="ECO:0007669"/>
    <property type="project" value="InterPro"/>
</dbReference>
<dbReference type="Pfam" id="PF03861">
    <property type="entry name" value="ANTAR"/>
    <property type="match status" value="1"/>
</dbReference>
<dbReference type="Proteomes" id="UP000470302">
    <property type="component" value="Unassembled WGS sequence"/>
</dbReference>
<dbReference type="GO" id="GO:0032993">
    <property type="term" value="C:protein-DNA complex"/>
    <property type="evidence" value="ECO:0007669"/>
    <property type="project" value="TreeGrafter"/>
</dbReference>